<keyword evidence="2" id="KW-1185">Reference proteome</keyword>
<gene>
    <name evidence="1" type="ORF">HNQ93_001663</name>
</gene>
<sequence length="963" mass="105969">MNLPLLNRPLRLWLAGLLLLVAWLGTPSASYATHLRAGDIQAKTDTTLPAENRNPRRIFFKMILYTSVTTTGGQLAADEPTVTIFYGDNTNSGEGGIPRVKRTLVAPNVYRNVYYFEHTYNAPGNYLVSYLSVNRVAGVQNLTNSVNESFYISTRIILDPILKENSSPALLAPAIDQASRRQVFLHNPAAYDADGDSLVFLRRESQQAGNPSTLVSNGSNPRPTTVSGFRFPDDGFFRAIQVPYIGPPVGVPNDPAIYRQDINTGQIVWNSPEVVGEYNVAMVVQEWRRIPGAPPRLMGEVIRDMQITVTPSNNLRPTLVVPPDLCVVAGTPIPPIVVTATDPENNRILLEAYGGMIPPATFVQNSQGPPTARGTFNWTPSCSDIRSDPHQVLFKATDQPAAGLTPLIDERPLRITVVGPPPQNLRVTPVGNTARLDWDNYLCQNPGAEIRVYRRENESGWTPGPCETGIPASRGYTRIGTINVGSRTFLDDNNGRGLERGKNYCYRIYVEFARPAGGASIASNEACVKVTGRSARLTHVTVDRTSTTNGQITVRWNKPAPTAAFNAPAGYFLYRAVGQNPAAGSYTRIDREFGLNDTTWVDGGLNTTENAYSYRLVFFRAATANPSDTTRIRERPAPASSVRIEATPNPLTNSIGLTWTYNVPWDNSQRPTTIYRRLQNGTFAPVGKVTGTAPGGTFTDRGTTARPLVKGETYCYYVKTNGTYDISLPDSLINLSQEQCVSLLPIPCTPILTLKPTNCDSLASRLFDLPATTPASGEIYNNYLSWTLSNEPTADCSRDIVTYIIYYAPNDTEPLKELDRVPGTQTTYVHQGLRSAAGCYAVQAVDANRAVSALSNKECKDNCLLFLLPNIFTPNGDGRNDTFRPKVFSPIERTVVKIYNRWGTKVYESDRDPLINWSGGSTGPESGSGTRVSEGMYFYQAEVEFKDANRTKRTFKGWVQINR</sequence>
<proteinExistence type="predicted"/>
<name>A0A7W9SZK2_9BACT</name>
<protein>
    <submittedName>
        <fullName evidence="1">Gliding motility-associated-like protein</fullName>
    </submittedName>
</protein>
<dbReference type="Gene3D" id="2.60.40.10">
    <property type="entry name" value="Immunoglobulins"/>
    <property type="match status" value="3"/>
</dbReference>
<evidence type="ECO:0000313" key="1">
    <source>
        <dbReference type="EMBL" id="MBB6058817.1"/>
    </source>
</evidence>
<reference evidence="1 2" key="1">
    <citation type="submission" date="2020-08" db="EMBL/GenBank/DDBJ databases">
        <title>Genomic Encyclopedia of Type Strains, Phase IV (KMG-IV): sequencing the most valuable type-strain genomes for metagenomic binning, comparative biology and taxonomic classification.</title>
        <authorList>
            <person name="Goeker M."/>
        </authorList>
    </citation>
    <scope>NUCLEOTIDE SEQUENCE [LARGE SCALE GENOMIC DNA]</scope>
    <source>
        <strain evidence="1 2">DSM 26718</strain>
    </source>
</reference>
<dbReference type="Proteomes" id="UP000532746">
    <property type="component" value="Unassembled WGS sequence"/>
</dbReference>
<dbReference type="InterPro" id="IPR026341">
    <property type="entry name" value="T9SS_type_B"/>
</dbReference>
<comment type="caution">
    <text evidence="1">The sequence shown here is derived from an EMBL/GenBank/DDBJ whole genome shotgun (WGS) entry which is preliminary data.</text>
</comment>
<evidence type="ECO:0000313" key="2">
    <source>
        <dbReference type="Proteomes" id="UP000532746"/>
    </source>
</evidence>
<dbReference type="EMBL" id="JACHGG010000002">
    <property type="protein sequence ID" value="MBB6058817.1"/>
    <property type="molecule type" value="Genomic_DNA"/>
</dbReference>
<accession>A0A7W9SZK2</accession>
<dbReference type="Pfam" id="PF13585">
    <property type="entry name" value="CHU_C"/>
    <property type="match status" value="1"/>
</dbReference>
<dbReference type="RefSeq" id="WP_183403013.1">
    <property type="nucleotide sequence ID" value="NZ_JACHGG010000002.1"/>
</dbReference>
<organism evidence="1 2">
    <name type="scientific">Hymenobacter luteus</name>
    <dbReference type="NCBI Taxonomy" id="1411122"/>
    <lineage>
        <taxon>Bacteria</taxon>
        <taxon>Pseudomonadati</taxon>
        <taxon>Bacteroidota</taxon>
        <taxon>Cytophagia</taxon>
        <taxon>Cytophagales</taxon>
        <taxon>Hymenobacteraceae</taxon>
        <taxon>Hymenobacter</taxon>
    </lineage>
</organism>
<dbReference type="InterPro" id="IPR013783">
    <property type="entry name" value="Ig-like_fold"/>
</dbReference>
<dbReference type="AlphaFoldDB" id="A0A7W9SZK2"/>
<dbReference type="NCBIfam" id="TIGR04131">
    <property type="entry name" value="Bac_Flav_CTERM"/>
    <property type="match status" value="1"/>
</dbReference>